<dbReference type="PANTHER" id="PTHR31151:SF0">
    <property type="entry name" value="PROLINE-TRNA LIGASE (DUF1680)"/>
    <property type="match status" value="1"/>
</dbReference>
<dbReference type="AlphaFoldDB" id="A0A0B2QXG4"/>
<protein>
    <submittedName>
        <fullName evidence="1">Uncharacterized protein</fullName>
    </submittedName>
</protein>
<organism evidence="1">
    <name type="scientific">Glycine soja</name>
    <name type="common">Wild soybean</name>
    <dbReference type="NCBI Taxonomy" id="3848"/>
    <lineage>
        <taxon>Eukaryota</taxon>
        <taxon>Viridiplantae</taxon>
        <taxon>Streptophyta</taxon>
        <taxon>Embryophyta</taxon>
        <taxon>Tracheophyta</taxon>
        <taxon>Spermatophyta</taxon>
        <taxon>Magnoliopsida</taxon>
        <taxon>eudicotyledons</taxon>
        <taxon>Gunneridae</taxon>
        <taxon>Pentapetalae</taxon>
        <taxon>rosids</taxon>
        <taxon>fabids</taxon>
        <taxon>Fabales</taxon>
        <taxon>Fabaceae</taxon>
        <taxon>Papilionoideae</taxon>
        <taxon>50 kb inversion clade</taxon>
        <taxon>NPAAA clade</taxon>
        <taxon>indigoferoid/millettioid clade</taxon>
        <taxon>Phaseoleae</taxon>
        <taxon>Glycine</taxon>
        <taxon>Glycine subgen. Soja</taxon>
    </lineage>
</organism>
<accession>A0A0B2QXG4</accession>
<name>A0A0B2QXG4_GLYSO</name>
<dbReference type="PANTHER" id="PTHR31151">
    <property type="entry name" value="PROLINE-TRNA LIGASE (DUF1680)"/>
    <property type="match status" value="1"/>
</dbReference>
<evidence type="ECO:0000313" key="1">
    <source>
        <dbReference type="EMBL" id="KHN24719.1"/>
    </source>
</evidence>
<proteinExistence type="predicted"/>
<reference evidence="1" key="1">
    <citation type="submission" date="2014-07" db="EMBL/GenBank/DDBJ databases">
        <title>Identification of a novel salt tolerance gene in wild soybean by whole-genome sequencing.</title>
        <authorList>
            <person name="Lam H.-M."/>
            <person name="Qi X."/>
            <person name="Li M.-W."/>
            <person name="Liu X."/>
            <person name="Xie M."/>
            <person name="Ni M."/>
            <person name="Xu X."/>
        </authorList>
    </citation>
    <scope>NUCLEOTIDE SEQUENCE [LARGE SCALE GENOMIC DNA]</scope>
    <source>
        <tissue evidence="1">Root</tissue>
    </source>
</reference>
<gene>
    <name evidence="1" type="ORF">glysoja_029788</name>
</gene>
<sequence length="89" mass="10132">MGDSNHLVLAHLFDKPCFLGLLAVQKSPNFNPLQSRKDSMQGDSNHLVLAHLFGKPCFLRLLAVQIRSYDDGAYVRTVLERQFFRTVPM</sequence>
<dbReference type="EMBL" id="KN655125">
    <property type="protein sequence ID" value="KHN24719.1"/>
    <property type="molecule type" value="Genomic_DNA"/>
</dbReference>
<dbReference type="Proteomes" id="UP000053555">
    <property type="component" value="Unassembled WGS sequence"/>
</dbReference>